<evidence type="ECO:0000256" key="6">
    <source>
        <dbReference type="SAM" id="MobiDB-lite"/>
    </source>
</evidence>
<feature type="compositionally biased region" description="Polar residues" evidence="6">
    <location>
        <begin position="1"/>
        <end position="16"/>
    </location>
</feature>
<evidence type="ECO:0000313" key="9">
    <source>
        <dbReference type="Proteomes" id="UP001056455"/>
    </source>
</evidence>
<keyword evidence="2 5" id="KW-0812">Transmembrane</keyword>
<feature type="region of interest" description="Disordered" evidence="6">
    <location>
        <begin position="1"/>
        <end position="32"/>
    </location>
</feature>
<dbReference type="EMBL" id="CP099489">
    <property type="protein sequence ID" value="USQ79362.1"/>
    <property type="molecule type" value="Genomic_DNA"/>
</dbReference>
<feature type="transmembrane region" description="Helical" evidence="5">
    <location>
        <begin position="282"/>
        <end position="302"/>
    </location>
</feature>
<evidence type="ECO:0000256" key="2">
    <source>
        <dbReference type="ARBA" id="ARBA00022692"/>
    </source>
</evidence>
<dbReference type="InterPro" id="IPR047817">
    <property type="entry name" value="ABC2_TM_bact-type"/>
</dbReference>
<proteinExistence type="inferred from homology"/>
<feature type="transmembrane region" description="Helical" evidence="5">
    <location>
        <begin position="187"/>
        <end position="209"/>
    </location>
</feature>
<gene>
    <name evidence="8" type="ORF">NF556_17400</name>
</gene>
<organism evidence="8 9">
    <name type="scientific">Ornithinimicrobium faecis</name>
    <dbReference type="NCBI Taxonomy" id="2934158"/>
    <lineage>
        <taxon>Bacteria</taxon>
        <taxon>Bacillati</taxon>
        <taxon>Actinomycetota</taxon>
        <taxon>Actinomycetes</taxon>
        <taxon>Micrococcales</taxon>
        <taxon>Ornithinimicrobiaceae</taxon>
        <taxon>Ornithinimicrobium</taxon>
    </lineage>
</organism>
<feature type="transmembrane region" description="Helical" evidence="5">
    <location>
        <begin position="150"/>
        <end position="175"/>
    </location>
</feature>
<keyword evidence="5" id="KW-0813">Transport</keyword>
<evidence type="ECO:0000256" key="5">
    <source>
        <dbReference type="RuleBase" id="RU361157"/>
    </source>
</evidence>
<dbReference type="InterPro" id="IPR051784">
    <property type="entry name" value="Nod_factor_ABC_transporter"/>
</dbReference>
<reference evidence="8" key="1">
    <citation type="submission" date="2022-06" db="EMBL/GenBank/DDBJ databases">
        <title>Ornithinimicrobium HY1793.</title>
        <authorList>
            <person name="Huang Y."/>
        </authorList>
    </citation>
    <scope>NUCLEOTIDE SEQUENCE</scope>
    <source>
        <strain evidence="8">HY1793</strain>
    </source>
</reference>
<dbReference type="RefSeq" id="WP_252592378.1">
    <property type="nucleotide sequence ID" value="NZ_CP099489.1"/>
</dbReference>
<evidence type="ECO:0000259" key="7">
    <source>
        <dbReference type="PROSITE" id="PS51012"/>
    </source>
</evidence>
<comment type="similarity">
    <text evidence="5">Belongs to the ABC-2 integral membrane protein family.</text>
</comment>
<feature type="transmembrane region" description="Helical" evidence="5">
    <location>
        <begin position="70"/>
        <end position="89"/>
    </location>
</feature>
<feature type="transmembrane region" description="Helical" evidence="5">
    <location>
        <begin position="109"/>
        <end position="129"/>
    </location>
</feature>
<comment type="subcellular location">
    <subcellularLocation>
        <location evidence="5">Cell membrane</location>
        <topology evidence="5">Multi-pass membrane protein</topology>
    </subcellularLocation>
    <subcellularLocation>
        <location evidence="1">Membrane</location>
        <topology evidence="1">Multi-pass membrane protein</topology>
    </subcellularLocation>
</comment>
<dbReference type="PANTHER" id="PTHR43229">
    <property type="entry name" value="NODULATION PROTEIN J"/>
    <property type="match status" value="1"/>
</dbReference>
<name>A0ABY4YT88_9MICO</name>
<evidence type="ECO:0000256" key="1">
    <source>
        <dbReference type="ARBA" id="ARBA00004141"/>
    </source>
</evidence>
<accession>A0ABY4YT88</accession>
<feature type="domain" description="ABC transmembrane type-2" evidence="7">
    <location>
        <begin position="68"/>
        <end position="308"/>
    </location>
</feature>
<dbReference type="Proteomes" id="UP001056455">
    <property type="component" value="Chromosome"/>
</dbReference>
<protein>
    <recommendedName>
        <fullName evidence="5">Transport permease protein</fullName>
    </recommendedName>
</protein>
<keyword evidence="4 5" id="KW-0472">Membrane</keyword>
<sequence length="310" mass="33034">MSTNPSAPQPTTTDSTVARGEGTSRPPTAYGMAPQAAADTLGSRLSWALRDCWTIVEQELMHLARQPSTFAWQLGMPVVMVLMFVYVFGSAMDVTGQGAGEGYVDYAMPGMFAMTMAFGFMNTAFAVTLNKEKGFMDRYRSMPMAPSAVVTGRGVSDLIQAAVDLATIAGLALIIGWRAGGSLTQTLFAFALLLWLRLALIFVGIYLGLLIKNTEVAGSLFTVAFPLGFISSVFAPPEMMPGWLGAIAAWNPISSTASAIRELFETPGAGVGVASYWIDGHAIGGALIWPAVIIVIFLPLAVRQFQNLSK</sequence>
<keyword evidence="3 5" id="KW-1133">Transmembrane helix</keyword>
<dbReference type="PROSITE" id="PS51012">
    <property type="entry name" value="ABC_TM2"/>
    <property type="match status" value="1"/>
</dbReference>
<dbReference type="Pfam" id="PF01061">
    <property type="entry name" value="ABC2_membrane"/>
    <property type="match status" value="1"/>
</dbReference>
<keyword evidence="5" id="KW-1003">Cell membrane</keyword>
<dbReference type="InterPro" id="IPR013525">
    <property type="entry name" value="ABC2_TM"/>
</dbReference>
<evidence type="ECO:0000313" key="8">
    <source>
        <dbReference type="EMBL" id="USQ79362.1"/>
    </source>
</evidence>
<dbReference type="PANTHER" id="PTHR43229:SF2">
    <property type="entry name" value="NODULATION PROTEIN J"/>
    <property type="match status" value="1"/>
</dbReference>
<evidence type="ECO:0000256" key="4">
    <source>
        <dbReference type="ARBA" id="ARBA00023136"/>
    </source>
</evidence>
<evidence type="ECO:0000256" key="3">
    <source>
        <dbReference type="ARBA" id="ARBA00022989"/>
    </source>
</evidence>
<feature type="transmembrane region" description="Helical" evidence="5">
    <location>
        <begin position="216"/>
        <end position="235"/>
    </location>
</feature>
<keyword evidence="9" id="KW-1185">Reference proteome</keyword>